<accession>A0AAU9QYV1</accession>
<organism evidence="1 2">
    <name type="scientific">Lactobacillus delbrueckii subsp. delbrueckii</name>
    <dbReference type="NCBI Taxonomy" id="83684"/>
    <lineage>
        <taxon>Bacteria</taxon>
        <taxon>Bacillati</taxon>
        <taxon>Bacillota</taxon>
        <taxon>Bacilli</taxon>
        <taxon>Lactobacillales</taxon>
        <taxon>Lactobacillaceae</taxon>
        <taxon>Lactobacillus</taxon>
    </lineage>
</organism>
<reference evidence="1" key="1">
    <citation type="submission" date="2022-02" db="EMBL/GenBank/DDBJ databases">
        <authorList>
            <person name="Deutsch MARIE S."/>
        </authorList>
    </citation>
    <scope>NUCLEOTIDE SEQUENCE</scope>
    <source>
        <strain evidence="1">CIRM-BIA865</strain>
    </source>
</reference>
<gene>
    <name evidence="1" type="ORF">LDD865_0147</name>
</gene>
<dbReference type="EMBL" id="OV915080">
    <property type="protein sequence ID" value="CAH1705311.1"/>
    <property type="molecule type" value="Genomic_DNA"/>
</dbReference>
<dbReference type="Proteomes" id="UP001295440">
    <property type="component" value="Chromosome"/>
</dbReference>
<proteinExistence type="predicted"/>
<evidence type="ECO:0000313" key="1">
    <source>
        <dbReference type="EMBL" id="CAH1705311.1"/>
    </source>
</evidence>
<dbReference type="AlphaFoldDB" id="A0AAU9QYV1"/>
<sequence>MAISINLRKRTIVMLNGESLSFSRRFRHEMDKLVDEYNWKVEMAAKTAAPLGK</sequence>
<name>A0AAU9QYV1_9LACO</name>
<protein>
    <submittedName>
        <fullName evidence="1">Uncharacterized protein</fullName>
    </submittedName>
</protein>
<evidence type="ECO:0000313" key="2">
    <source>
        <dbReference type="Proteomes" id="UP001295440"/>
    </source>
</evidence>